<reference evidence="3" key="2">
    <citation type="submission" date="2021-04" db="EMBL/GenBank/DDBJ databases">
        <authorList>
            <person name="Gilroy R."/>
        </authorList>
    </citation>
    <scope>NUCLEOTIDE SEQUENCE</scope>
    <source>
        <strain evidence="3">ChiSjej3B21-8574</strain>
    </source>
</reference>
<protein>
    <submittedName>
        <fullName evidence="3">MGMT family protein</fullName>
    </submittedName>
</protein>
<dbReference type="Proteomes" id="UP000823904">
    <property type="component" value="Unassembled WGS sequence"/>
</dbReference>
<dbReference type="Pfam" id="PF01035">
    <property type="entry name" value="DNA_binding_1"/>
    <property type="match status" value="1"/>
</dbReference>
<dbReference type="SUPFAM" id="SSF46767">
    <property type="entry name" value="Methylated DNA-protein cysteine methyltransferase, C-terminal domain"/>
    <property type="match status" value="1"/>
</dbReference>
<dbReference type="GO" id="GO:0006281">
    <property type="term" value="P:DNA repair"/>
    <property type="evidence" value="ECO:0007669"/>
    <property type="project" value="InterPro"/>
</dbReference>
<evidence type="ECO:0000313" key="3">
    <source>
        <dbReference type="EMBL" id="HJC49662.1"/>
    </source>
</evidence>
<evidence type="ECO:0000313" key="4">
    <source>
        <dbReference type="Proteomes" id="UP000823904"/>
    </source>
</evidence>
<accession>A0A9D2T7T2</accession>
<gene>
    <name evidence="3" type="ORF">H9754_03630</name>
</gene>
<evidence type="ECO:0000259" key="2">
    <source>
        <dbReference type="Pfam" id="PF01035"/>
    </source>
</evidence>
<dbReference type="CDD" id="cd06445">
    <property type="entry name" value="ATase"/>
    <property type="match status" value="1"/>
</dbReference>
<keyword evidence="1" id="KW-0227">DNA damage</keyword>
<proteinExistence type="predicted"/>
<dbReference type="AlphaFoldDB" id="A0A9D2T7T2"/>
<dbReference type="PANTHER" id="PTHR42942:SF1">
    <property type="entry name" value="ALKYLTRANSFERASE-LIKE PROTEIN 1"/>
    <property type="match status" value="1"/>
</dbReference>
<dbReference type="InterPro" id="IPR052520">
    <property type="entry name" value="ATL_DNA_repair"/>
</dbReference>
<dbReference type="InterPro" id="IPR014048">
    <property type="entry name" value="MethylDNA_cys_MeTrfase_DNA-bd"/>
</dbReference>
<reference evidence="3" key="1">
    <citation type="journal article" date="2021" name="PeerJ">
        <title>Extensive microbial diversity within the chicken gut microbiome revealed by metagenomics and culture.</title>
        <authorList>
            <person name="Gilroy R."/>
            <person name="Ravi A."/>
            <person name="Getino M."/>
            <person name="Pursley I."/>
            <person name="Horton D.L."/>
            <person name="Alikhan N.F."/>
            <person name="Baker D."/>
            <person name="Gharbi K."/>
            <person name="Hall N."/>
            <person name="Watson M."/>
            <person name="Adriaenssens E.M."/>
            <person name="Foster-Nyarko E."/>
            <person name="Jarju S."/>
            <person name="Secka A."/>
            <person name="Antonio M."/>
            <person name="Oren A."/>
            <person name="Chaudhuri R.R."/>
            <person name="La Ragione R."/>
            <person name="Hildebrand F."/>
            <person name="Pallen M.J."/>
        </authorList>
    </citation>
    <scope>NUCLEOTIDE SEQUENCE</scope>
    <source>
        <strain evidence="3">ChiSjej3B21-8574</strain>
    </source>
</reference>
<dbReference type="PANTHER" id="PTHR42942">
    <property type="entry name" value="6-O-METHYLGUANINE DNA METHYLTRANSFERASE"/>
    <property type="match status" value="1"/>
</dbReference>
<dbReference type="GO" id="GO:0003824">
    <property type="term" value="F:catalytic activity"/>
    <property type="evidence" value="ECO:0007669"/>
    <property type="project" value="InterPro"/>
</dbReference>
<name>A0A9D2T7T2_9FIRM</name>
<feature type="domain" description="Methylated-DNA-[protein]-cysteine S-methyltransferase DNA binding" evidence="2">
    <location>
        <begin position="13"/>
        <end position="86"/>
    </location>
</feature>
<organism evidence="3 4">
    <name type="scientific">Candidatus Anaerostipes avistercoris</name>
    <dbReference type="NCBI Taxonomy" id="2838462"/>
    <lineage>
        <taxon>Bacteria</taxon>
        <taxon>Bacillati</taxon>
        <taxon>Bacillota</taxon>
        <taxon>Clostridia</taxon>
        <taxon>Lachnospirales</taxon>
        <taxon>Lachnospiraceae</taxon>
        <taxon>Anaerostipes</taxon>
    </lineage>
</organism>
<sequence>MRSGIVEESLIYEILSVVAEIPEGKVATYGQIARLIGRDKNARLIGKVLGMAEKYGEYPCHRVVNHAGRLVPGWPDQGVLLQQEGVELKDSRHVDLKQYQWDGC</sequence>
<dbReference type="Gene3D" id="1.10.10.10">
    <property type="entry name" value="Winged helix-like DNA-binding domain superfamily/Winged helix DNA-binding domain"/>
    <property type="match status" value="1"/>
</dbReference>
<dbReference type="InterPro" id="IPR036388">
    <property type="entry name" value="WH-like_DNA-bd_sf"/>
</dbReference>
<comment type="caution">
    <text evidence="3">The sequence shown here is derived from an EMBL/GenBank/DDBJ whole genome shotgun (WGS) entry which is preliminary data.</text>
</comment>
<dbReference type="InterPro" id="IPR036217">
    <property type="entry name" value="MethylDNA_cys_MeTrfase_DNAb"/>
</dbReference>
<dbReference type="EMBL" id="DWWD01000019">
    <property type="protein sequence ID" value="HJC49662.1"/>
    <property type="molecule type" value="Genomic_DNA"/>
</dbReference>
<evidence type="ECO:0000256" key="1">
    <source>
        <dbReference type="ARBA" id="ARBA00022763"/>
    </source>
</evidence>